<dbReference type="AlphaFoldDB" id="T1FBE6"/>
<evidence type="ECO:0000313" key="1">
    <source>
        <dbReference type="EMBL" id="ESN98364.1"/>
    </source>
</evidence>
<dbReference type="EMBL" id="KB097182">
    <property type="protein sequence ID" value="ESN98364.1"/>
    <property type="molecule type" value="Genomic_DNA"/>
</dbReference>
<dbReference type="HOGENOM" id="CLU_1995076_0_0_1"/>
<reference evidence="3" key="1">
    <citation type="submission" date="2012-12" db="EMBL/GenBank/DDBJ databases">
        <authorList>
            <person name="Hellsten U."/>
            <person name="Grimwood J."/>
            <person name="Chapman J.A."/>
            <person name="Shapiro H."/>
            <person name="Aerts A."/>
            <person name="Otillar R.P."/>
            <person name="Terry A.Y."/>
            <person name="Boore J.L."/>
            <person name="Simakov O."/>
            <person name="Marletaz F."/>
            <person name="Cho S.-J."/>
            <person name="Edsinger-Gonzales E."/>
            <person name="Havlak P."/>
            <person name="Kuo D.-H."/>
            <person name="Larsson T."/>
            <person name="Lv J."/>
            <person name="Arendt D."/>
            <person name="Savage R."/>
            <person name="Osoegawa K."/>
            <person name="de Jong P."/>
            <person name="Lindberg D.R."/>
            <person name="Seaver E.C."/>
            <person name="Weisblat D.A."/>
            <person name="Putnam N.H."/>
            <person name="Grigoriev I.V."/>
            <person name="Rokhsar D.S."/>
        </authorList>
    </citation>
    <scope>NUCLEOTIDE SEQUENCE</scope>
</reference>
<dbReference type="EMBL" id="AMQM01005976">
    <property type="status" value="NOT_ANNOTATED_CDS"/>
    <property type="molecule type" value="Genomic_DNA"/>
</dbReference>
<accession>T1FBE6</accession>
<dbReference type="KEGG" id="hro:HELRODRAFT_177247"/>
<evidence type="ECO:0000313" key="2">
    <source>
        <dbReference type="EnsemblMetazoa" id="HelroP177247"/>
    </source>
</evidence>
<dbReference type="InParanoid" id="T1FBE6"/>
<evidence type="ECO:0000313" key="3">
    <source>
        <dbReference type="Proteomes" id="UP000015101"/>
    </source>
</evidence>
<proteinExistence type="predicted"/>
<organism evidence="2 3">
    <name type="scientific">Helobdella robusta</name>
    <name type="common">Californian leech</name>
    <dbReference type="NCBI Taxonomy" id="6412"/>
    <lineage>
        <taxon>Eukaryota</taxon>
        <taxon>Metazoa</taxon>
        <taxon>Spiralia</taxon>
        <taxon>Lophotrochozoa</taxon>
        <taxon>Annelida</taxon>
        <taxon>Clitellata</taxon>
        <taxon>Hirudinea</taxon>
        <taxon>Rhynchobdellida</taxon>
        <taxon>Glossiphoniidae</taxon>
        <taxon>Helobdella</taxon>
    </lineage>
</organism>
<sequence>MFTNLILSTDEIIAEFIPNNIQLEINATSFVTLKFRKEINNTVNLAFNYAGPDGVVKKFEDVEIIKLLPNISIENASTVELNITGVNIGQITLGLESIGEPNLRFICQNFLAFLTKIFMAEFEIF</sequence>
<name>T1FBE6_HELRO</name>
<dbReference type="Proteomes" id="UP000015101">
    <property type="component" value="Unassembled WGS sequence"/>
</dbReference>
<gene>
    <name evidence="2" type="primary">20206145</name>
    <name evidence="1" type="ORF">HELRODRAFT_177247</name>
</gene>
<dbReference type="RefSeq" id="XP_009023690.1">
    <property type="nucleotide sequence ID" value="XM_009025442.1"/>
</dbReference>
<protein>
    <submittedName>
        <fullName evidence="1 2">Uncharacterized protein</fullName>
    </submittedName>
</protein>
<dbReference type="CTD" id="20206145"/>
<keyword evidence="3" id="KW-1185">Reference proteome</keyword>
<dbReference type="GeneID" id="20206145"/>
<reference evidence="1 3" key="2">
    <citation type="journal article" date="2013" name="Nature">
        <title>Insights into bilaterian evolution from three spiralian genomes.</title>
        <authorList>
            <person name="Simakov O."/>
            <person name="Marletaz F."/>
            <person name="Cho S.J."/>
            <person name="Edsinger-Gonzales E."/>
            <person name="Havlak P."/>
            <person name="Hellsten U."/>
            <person name="Kuo D.H."/>
            <person name="Larsson T."/>
            <person name="Lv J."/>
            <person name="Arendt D."/>
            <person name="Savage R."/>
            <person name="Osoegawa K."/>
            <person name="de Jong P."/>
            <person name="Grimwood J."/>
            <person name="Chapman J.A."/>
            <person name="Shapiro H."/>
            <person name="Aerts A."/>
            <person name="Otillar R.P."/>
            <person name="Terry A.Y."/>
            <person name="Boore J.L."/>
            <person name="Grigoriev I.V."/>
            <person name="Lindberg D.R."/>
            <person name="Seaver E.C."/>
            <person name="Weisblat D.A."/>
            <person name="Putnam N.H."/>
            <person name="Rokhsar D.S."/>
        </authorList>
    </citation>
    <scope>NUCLEOTIDE SEQUENCE</scope>
</reference>
<dbReference type="EnsemblMetazoa" id="HelroT177247">
    <property type="protein sequence ID" value="HelroP177247"/>
    <property type="gene ID" value="HelroG177247"/>
</dbReference>
<reference evidence="2" key="3">
    <citation type="submission" date="2015-06" db="UniProtKB">
        <authorList>
            <consortium name="EnsemblMetazoa"/>
        </authorList>
    </citation>
    <scope>IDENTIFICATION</scope>
</reference>